<sequence length="62" mass="7004">MKAKVNSFASLVKGVSLLCELPWTSSAVLIDSTARTDLRHRFVLELRSTKFVFFFAMYCGVD</sequence>
<evidence type="ECO:0000313" key="1">
    <source>
        <dbReference type="EnsemblPlants" id="TuG1812G0600000275.01.T04.cds364238"/>
    </source>
</evidence>
<dbReference type="AlphaFoldDB" id="A0A8R7UNY8"/>
<reference evidence="2" key="1">
    <citation type="journal article" date="2013" name="Nature">
        <title>Draft genome of the wheat A-genome progenitor Triticum urartu.</title>
        <authorList>
            <person name="Ling H.Q."/>
            <person name="Zhao S."/>
            <person name="Liu D."/>
            <person name="Wang J."/>
            <person name="Sun H."/>
            <person name="Zhang C."/>
            <person name="Fan H."/>
            <person name="Li D."/>
            <person name="Dong L."/>
            <person name="Tao Y."/>
            <person name="Gao C."/>
            <person name="Wu H."/>
            <person name="Li Y."/>
            <person name="Cui Y."/>
            <person name="Guo X."/>
            <person name="Zheng S."/>
            <person name="Wang B."/>
            <person name="Yu K."/>
            <person name="Liang Q."/>
            <person name="Yang W."/>
            <person name="Lou X."/>
            <person name="Chen J."/>
            <person name="Feng M."/>
            <person name="Jian J."/>
            <person name="Zhang X."/>
            <person name="Luo G."/>
            <person name="Jiang Y."/>
            <person name="Liu J."/>
            <person name="Wang Z."/>
            <person name="Sha Y."/>
            <person name="Zhang B."/>
            <person name="Wu H."/>
            <person name="Tang D."/>
            <person name="Shen Q."/>
            <person name="Xue P."/>
            <person name="Zou S."/>
            <person name="Wang X."/>
            <person name="Liu X."/>
            <person name="Wang F."/>
            <person name="Yang Y."/>
            <person name="An X."/>
            <person name="Dong Z."/>
            <person name="Zhang K."/>
            <person name="Zhang X."/>
            <person name="Luo M.C."/>
            <person name="Dvorak J."/>
            <person name="Tong Y."/>
            <person name="Wang J."/>
            <person name="Yang H."/>
            <person name="Li Z."/>
            <person name="Wang D."/>
            <person name="Zhang A."/>
            <person name="Wang J."/>
        </authorList>
    </citation>
    <scope>NUCLEOTIDE SEQUENCE</scope>
    <source>
        <strain evidence="2">cv. G1812</strain>
    </source>
</reference>
<evidence type="ECO:0000313" key="2">
    <source>
        <dbReference type="Proteomes" id="UP000015106"/>
    </source>
</evidence>
<keyword evidence="2" id="KW-1185">Reference proteome</keyword>
<dbReference type="Gramene" id="TuG1812G0600000275.01.T04">
    <property type="protein sequence ID" value="TuG1812G0600000275.01.T04.cds364238"/>
    <property type="gene ID" value="TuG1812G0600000275.01"/>
</dbReference>
<proteinExistence type="predicted"/>
<dbReference type="EnsemblPlants" id="TuG1812G0600000275.01.T04">
    <property type="protein sequence ID" value="TuG1812G0600000275.01.T04.cds364238"/>
    <property type="gene ID" value="TuG1812G0600000275.01"/>
</dbReference>
<protein>
    <submittedName>
        <fullName evidence="1">Uncharacterized protein</fullName>
    </submittedName>
</protein>
<accession>A0A8R7UNY8</accession>
<reference evidence="1" key="2">
    <citation type="submission" date="2018-03" db="EMBL/GenBank/DDBJ databases">
        <title>The Triticum urartu genome reveals the dynamic nature of wheat genome evolution.</title>
        <authorList>
            <person name="Ling H."/>
            <person name="Ma B."/>
            <person name="Shi X."/>
            <person name="Liu H."/>
            <person name="Dong L."/>
            <person name="Sun H."/>
            <person name="Cao Y."/>
            <person name="Gao Q."/>
            <person name="Zheng S."/>
            <person name="Li Y."/>
            <person name="Yu Y."/>
            <person name="Du H."/>
            <person name="Qi M."/>
            <person name="Li Y."/>
            <person name="Yu H."/>
            <person name="Cui Y."/>
            <person name="Wang N."/>
            <person name="Chen C."/>
            <person name="Wu H."/>
            <person name="Zhao Y."/>
            <person name="Zhang J."/>
            <person name="Li Y."/>
            <person name="Zhou W."/>
            <person name="Zhang B."/>
            <person name="Hu W."/>
            <person name="Eijk M."/>
            <person name="Tang J."/>
            <person name="Witsenboer H."/>
            <person name="Zhao S."/>
            <person name="Li Z."/>
            <person name="Zhang A."/>
            <person name="Wang D."/>
            <person name="Liang C."/>
        </authorList>
    </citation>
    <scope>NUCLEOTIDE SEQUENCE [LARGE SCALE GENOMIC DNA]</scope>
    <source>
        <strain evidence="1">cv. G1812</strain>
    </source>
</reference>
<name>A0A8R7UNY8_TRIUA</name>
<dbReference type="Proteomes" id="UP000015106">
    <property type="component" value="Chromosome 6"/>
</dbReference>
<organism evidence="1 2">
    <name type="scientific">Triticum urartu</name>
    <name type="common">Red wild einkorn</name>
    <name type="synonym">Crithodium urartu</name>
    <dbReference type="NCBI Taxonomy" id="4572"/>
    <lineage>
        <taxon>Eukaryota</taxon>
        <taxon>Viridiplantae</taxon>
        <taxon>Streptophyta</taxon>
        <taxon>Embryophyta</taxon>
        <taxon>Tracheophyta</taxon>
        <taxon>Spermatophyta</taxon>
        <taxon>Magnoliopsida</taxon>
        <taxon>Liliopsida</taxon>
        <taxon>Poales</taxon>
        <taxon>Poaceae</taxon>
        <taxon>BOP clade</taxon>
        <taxon>Pooideae</taxon>
        <taxon>Triticodae</taxon>
        <taxon>Triticeae</taxon>
        <taxon>Triticinae</taxon>
        <taxon>Triticum</taxon>
    </lineage>
</organism>
<reference evidence="1" key="3">
    <citation type="submission" date="2022-06" db="UniProtKB">
        <authorList>
            <consortium name="EnsemblPlants"/>
        </authorList>
    </citation>
    <scope>IDENTIFICATION</scope>
</reference>